<organism evidence="3 4">
    <name type="scientific">Methanococcus maripaludis</name>
    <name type="common">Methanococcus deltae</name>
    <dbReference type="NCBI Taxonomy" id="39152"/>
    <lineage>
        <taxon>Archaea</taxon>
        <taxon>Methanobacteriati</taxon>
        <taxon>Methanobacteriota</taxon>
        <taxon>Methanomada group</taxon>
        <taxon>Methanococci</taxon>
        <taxon>Methanococcales</taxon>
        <taxon>Methanococcaceae</taxon>
        <taxon>Methanococcus</taxon>
    </lineage>
</organism>
<evidence type="ECO:0000313" key="1">
    <source>
        <dbReference type="EMBL" id="MBA2860826.1"/>
    </source>
</evidence>
<evidence type="ECO:0000313" key="6">
    <source>
        <dbReference type="Proteomes" id="UP000571751"/>
    </source>
</evidence>
<dbReference type="EMBL" id="JACDUP010000002">
    <property type="protein sequence ID" value="MBA2868815.1"/>
    <property type="molecule type" value="Genomic_DNA"/>
</dbReference>
<gene>
    <name evidence="1" type="ORF">HNP91_001657</name>
    <name evidence="3" type="ORF">HNP92_001721</name>
    <name evidence="2" type="ORF">HNP95_000994</name>
</gene>
<accession>A0A7J9S7I3</accession>
<dbReference type="Proteomes" id="UP000568063">
    <property type="component" value="Unassembled WGS sequence"/>
</dbReference>
<dbReference type="Proteomes" id="UP000536195">
    <property type="component" value="Unassembled WGS sequence"/>
</dbReference>
<dbReference type="AlphaFoldDB" id="A0A7J9S7I3"/>
<evidence type="ECO:0000313" key="4">
    <source>
        <dbReference type="Proteomes" id="UP000536195"/>
    </source>
</evidence>
<proteinExistence type="predicted"/>
<evidence type="ECO:0000313" key="3">
    <source>
        <dbReference type="EMBL" id="MBB6402399.1"/>
    </source>
</evidence>
<name>A0A7J9S7I3_METMI</name>
<reference evidence="3 4" key="1">
    <citation type="submission" date="2020-08" db="EMBL/GenBank/DDBJ databases">
        <title>Genomic Encyclopedia of Type Strains, Phase IV (KMG-V): Genome sequencing to study the core and pangenomes of soil and plant-associated prokaryotes.</title>
        <authorList>
            <person name="Whitman W."/>
        </authorList>
    </citation>
    <scope>NUCLEOTIDE SEQUENCE [LARGE SCALE GENOMIC DNA]</scope>
    <source>
        <strain evidence="3 4">C11</strain>
        <strain evidence="2 6">C14</strain>
        <strain evidence="1 5">C9</strain>
    </source>
</reference>
<dbReference type="EMBL" id="JACHEC010000003">
    <property type="protein sequence ID" value="MBB6402399.1"/>
    <property type="molecule type" value="Genomic_DNA"/>
</dbReference>
<sequence length="31" mass="3680">MGLFGKKSDENKLKYEKLNCRELKSLFTVLF</sequence>
<evidence type="ECO:0000313" key="5">
    <source>
        <dbReference type="Proteomes" id="UP000568063"/>
    </source>
</evidence>
<comment type="caution">
    <text evidence="3">The sequence shown here is derived from an EMBL/GenBank/DDBJ whole genome shotgun (WGS) entry which is preliminary data.</text>
</comment>
<protein>
    <submittedName>
        <fullName evidence="3">Uncharacterized protein</fullName>
    </submittedName>
</protein>
<dbReference type="Proteomes" id="UP000571751">
    <property type="component" value="Unassembled WGS sequence"/>
</dbReference>
<evidence type="ECO:0000313" key="2">
    <source>
        <dbReference type="EMBL" id="MBA2868815.1"/>
    </source>
</evidence>
<dbReference type="EMBL" id="JACDUM010000003">
    <property type="protein sequence ID" value="MBA2860826.1"/>
    <property type="molecule type" value="Genomic_DNA"/>
</dbReference>